<dbReference type="AlphaFoldDB" id="A0A1J7HYC7"/>
<dbReference type="EMBL" id="CM007361">
    <property type="protein sequence ID" value="OIW17896.1"/>
    <property type="molecule type" value="Genomic_DNA"/>
</dbReference>
<evidence type="ECO:0000256" key="2">
    <source>
        <dbReference type="SAM" id="Phobius"/>
    </source>
</evidence>
<keyword evidence="2" id="KW-1133">Transmembrane helix</keyword>
<feature type="compositionally biased region" description="Basic and acidic residues" evidence="1">
    <location>
        <begin position="8"/>
        <end position="21"/>
    </location>
</feature>
<protein>
    <recommendedName>
        <fullName evidence="5">Major facilitator superfamily (MFS) profile domain-containing protein</fullName>
    </recommendedName>
</protein>
<feature type="transmembrane region" description="Helical" evidence="2">
    <location>
        <begin position="79"/>
        <end position="95"/>
    </location>
</feature>
<proteinExistence type="predicted"/>
<dbReference type="STRING" id="3871.A0A1J7HYC7"/>
<evidence type="ECO:0000313" key="4">
    <source>
        <dbReference type="Proteomes" id="UP000188354"/>
    </source>
</evidence>
<feature type="transmembrane region" description="Helical" evidence="2">
    <location>
        <begin position="38"/>
        <end position="59"/>
    </location>
</feature>
<accession>A0A1J7HYC7</accession>
<sequence>MRGRHRVTSREHMSSYDKEENPTSVRLSIAKPAWQSSLSHVIVASLSSFLYGCHVGIVNETLESISIDLGFSGNTLDEGLVVSTCLVGAFSWIFVQRVDSR</sequence>
<keyword evidence="4" id="KW-1185">Reference proteome</keyword>
<evidence type="ECO:0000313" key="3">
    <source>
        <dbReference type="EMBL" id="OIW17896.1"/>
    </source>
</evidence>
<evidence type="ECO:0008006" key="5">
    <source>
        <dbReference type="Google" id="ProtNLM"/>
    </source>
</evidence>
<evidence type="ECO:0000256" key="1">
    <source>
        <dbReference type="SAM" id="MobiDB-lite"/>
    </source>
</evidence>
<dbReference type="Gramene" id="OIW17896">
    <property type="protein sequence ID" value="OIW17896"/>
    <property type="gene ID" value="TanjilG_19865"/>
</dbReference>
<keyword evidence="2" id="KW-0812">Transmembrane</keyword>
<feature type="region of interest" description="Disordered" evidence="1">
    <location>
        <begin position="1"/>
        <end position="23"/>
    </location>
</feature>
<organism evidence="3 4">
    <name type="scientific">Lupinus angustifolius</name>
    <name type="common">Narrow-leaved blue lupine</name>
    <dbReference type="NCBI Taxonomy" id="3871"/>
    <lineage>
        <taxon>Eukaryota</taxon>
        <taxon>Viridiplantae</taxon>
        <taxon>Streptophyta</taxon>
        <taxon>Embryophyta</taxon>
        <taxon>Tracheophyta</taxon>
        <taxon>Spermatophyta</taxon>
        <taxon>Magnoliopsida</taxon>
        <taxon>eudicotyledons</taxon>
        <taxon>Gunneridae</taxon>
        <taxon>Pentapetalae</taxon>
        <taxon>rosids</taxon>
        <taxon>fabids</taxon>
        <taxon>Fabales</taxon>
        <taxon>Fabaceae</taxon>
        <taxon>Papilionoideae</taxon>
        <taxon>50 kb inversion clade</taxon>
        <taxon>genistoids sensu lato</taxon>
        <taxon>core genistoids</taxon>
        <taxon>Genisteae</taxon>
        <taxon>Lupinus</taxon>
    </lineage>
</organism>
<name>A0A1J7HYC7_LUPAN</name>
<dbReference type="Proteomes" id="UP000188354">
    <property type="component" value="Chromosome LG01"/>
</dbReference>
<gene>
    <name evidence="3" type="ORF">TanjilG_19865</name>
</gene>
<reference evidence="3 4" key="1">
    <citation type="journal article" date="2017" name="Plant Biotechnol. J.">
        <title>A comprehensive draft genome sequence for lupin (Lupinus angustifolius), an emerging health food: insights into plant-microbe interactions and legume evolution.</title>
        <authorList>
            <person name="Hane J.K."/>
            <person name="Ming Y."/>
            <person name="Kamphuis L.G."/>
            <person name="Nelson M.N."/>
            <person name="Garg G."/>
            <person name="Atkins C.A."/>
            <person name="Bayer P.E."/>
            <person name="Bravo A."/>
            <person name="Bringans S."/>
            <person name="Cannon S."/>
            <person name="Edwards D."/>
            <person name="Foley R."/>
            <person name="Gao L.L."/>
            <person name="Harrison M.J."/>
            <person name="Huang W."/>
            <person name="Hurgobin B."/>
            <person name="Li S."/>
            <person name="Liu C.W."/>
            <person name="McGrath A."/>
            <person name="Morahan G."/>
            <person name="Murray J."/>
            <person name="Weller J."/>
            <person name="Jian J."/>
            <person name="Singh K.B."/>
        </authorList>
    </citation>
    <scope>NUCLEOTIDE SEQUENCE [LARGE SCALE GENOMIC DNA]</scope>
    <source>
        <strain evidence="4">cv. Tanjil</strain>
        <tissue evidence="3">Whole plant</tissue>
    </source>
</reference>
<keyword evidence="2" id="KW-0472">Membrane</keyword>